<protein>
    <submittedName>
        <fullName evidence="1">Uncharacterized protein</fullName>
    </submittedName>
</protein>
<dbReference type="EMBL" id="MU276082">
    <property type="protein sequence ID" value="KAI0042139.1"/>
    <property type="molecule type" value="Genomic_DNA"/>
</dbReference>
<gene>
    <name evidence="1" type="ORF">FA95DRAFT_613324</name>
</gene>
<evidence type="ECO:0000313" key="2">
    <source>
        <dbReference type="Proteomes" id="UP000814033"/>
    </source>
</evidence>
<comment type="caution">
    <text evidence="1">The sequence shown here is derived from an EMBL/GenBank/DDBJ whole genome shotgun (WGS) entry which is preliminary data.</text>
</comment>
<sequence>MDSNAFKLLFCSCAQDLHPTKPMEDTSPAHHSEEARLPGVSIDLGPASPRSSAELPPIASLPAELLGKIFVLVPEIEFDEAVANSLPLMHRMRGRWMGISYVCRHWRVIALNLKAFWAFIPLDLGSTWTRTCLARSHPTPISILLFLNNLQAYDKWYYDLAMDTLGDLSRTQRLREVGKPYGEHVEKIRRELGHRLATSPLLTDLFISFVNLPDNFGPSAPRLRRLALKRCTLSMDAECGIWQASLTTLKLTECSSVTNSLQVLKVVEKLPGLQTLHLSFTVHSTSPERLPHLYLPHLRDLRLVDTNGRNLEILQHLTFPSDIDMHFECSCVLRTIKLCRVLHVLAGKILSARQDLRSVSIRNRTVDMFCAAQSGMPSYPRLFLSLRCPNGMETWLETKTLQILLRSGSVEHLNIADNQDRDLTQWVNVSSHLSYVRRISFTDERLARSLAIALSHMAARSLAHTLFPNLQEIHVPSIYLKGWKADPSTWSVNEPLVSWLSWGLAQPRTAGLMLRLVVQKPVQRDVVADLRGCIDPRVEMFVDSESGTGRGTIVWFSLRQ</sequence>
<reference evidence="1" key="2">
    <citation type="journal article" date="2022" name="New Phytol.">
        <title>Evolutionary transition to the ectomycorrhizal habit in the genomes of a hyperdiverse lineage of mushroom-forming fungi.</title>
        <authorList>
            <person name="Looney B."/>
            <person name="Miyauchi S."/>
            <person name="Morin E."/>
            <person name="Drula E."/>
            <person name="Courty P.E."/>
            <person name="Kohler A."/>
            <person name="Kuo A."/>
            <person name="LaButti K."/>
            <person name="Pangilinan J."/>
            <person name="Lipzen A."/>
            <person name="Riley R."/>
            <person name="Andreopoulos W."/>
            <person name="He G."/>
            <person name="Johnson J."/>
            <person name="Nolan M."/>
            <person name="Tritt A."/>
            <person name="Barry K.W."/>
            <person name="Grigoriev I.V."/>
            <person name="Nagy L.G."/>
            <person name="Hibbett D."/>
            <person name="Henrissat B."/>
            <person name="Matheny P.B."/>
            <person name="Labbe J."/>
            <person name="Martin F.M."/>
        </authorList>
    </citation>
    <scope>NUCLEOTIDE SEQUENCE</scope>
    <source>
        <strain evidence="1">FP105234-sp</strain>
    </source>
</reference>
<organism evidence="1 2">
    <name type="scientific">Auriscalpium vulgare</name>
    <dbReference type="NCBI Taxonomy" id="40419"/>
    <lineage>
        <taxon>Eukaryota</taxon>
        <taxon>Fungi</taxon>
        <taxon>Dikarya</taxon>
        <taxon>Basidiomycota</taxon>
        <taxon>Agaricomycotina</taxon>
        <taxon>Agaricomycetes</taxon>
        <taxon>Russulales</taxon>
        <taxon>Auriscalpiaceae</taxon>
        <taxon>Auriscalpium</taxon>
    </lineage>
</organism>
<proteinExistence type="predicted"/>
<reference evidence="1" key="1">
    <citation type="submission" date="2021-02" db="EMBL/GenBank/DDBJ databases">
        <authorList>
            <consortium name="DOE Joint Genome Institute"/>
            <person name="Ahrendt S."/>
            <person name="Looney B.P."/>
            <person name="Miyauchi S."/>
            <person name="Morin E."/>
            <person name="Drula E."/>
            <person name="Courty P.E."/>
            <person name="Chicoki N."/>
            <person name="Fauchery L."/>
            <person name="Kohler A."/>
            <person name="Kuo A."/>
            <person name="Labutti K."/>
            <person name="Pangilinan J."/>
            <person name="Lipzen A."/>
            <person name="Riley R."/>
            <person name="Andreopoulos W."/>
            <person name="He G."/>
            <person name="Johnson J."/>
            <person name="Barry K.W."/>
            <person name="Grigoriev I.V."/>
            <person name="Nagy L."/>
            <person name="Hibbett D."/>
            <person name="Henrissat B."/>
            <person name="Matheny P.B."/>
            <person name="Labbe J."/>
            <person name="Martin F."/>
        </authorList>
    </citation>
    <scope>NUCLEOTIDE SEQUENCE</scope>
    <source>
        <strain evidence="1">FP105234-sp</strain>
    </source>
</reference>
<evidence type="ECO:0000313" key="1">
    <source>
        <dbReference type="EMBL" id="KAI0042139.1"/>
    </source>
</evidence>
<name>A0ACB8RDD7_9AGAM</name>
<keyword evidence="2" id="KW-1185">Reference proteome</keyword>
<dbReference type="Proteomes" id="UP000814033">
    <property type="component" value="Unassembled WGS sequence"/>
</dbReference>
<accession>A0ACB8RDD7</accession>